<dbReference type="PANTHER" id="PTHR32309:SF31">
    <property type="entry name" value="CAPSULAR EXOPOLYSACCHARIDE FAMILY"/>
    <property type="match status" value="1"/>
</dbReference>
<dbReference type="Pfam" id="PF10609">
    <property type="entry name" value="ParA"/>
    <property type="match status" value="1"/>
</dbReference>
<proteinExistence type="predicted"/>
<dbReference type="SUPFAM" id="SSF52540">
    <property type="entry name" value="P-loop containing nucleoside triphosphate hydrolases"/>
    <property type="match status" value="1"/>
</dbReference>
<dbReference type="Gene3D" id="3.40.50.300">
    <property type="entry name" value="P-loop containing nucleotide triphosphate hydrolases"/>
    <property type="match status" value="1"/>
</dbReference>
<dbReference type="EMBL" id="JAVDBT010000006">
    <property type="protein sequence ID" value="MDQ2066232.1"/>
    <property type="molecule type" value="Genomic_DNA"/>
</dbReference>
<dbReference type="PANTHER" id="PTHR32309">
    <property type="entry name" value="TYROSINE-PROTEIN KINASE"/>
    <property type="match status" value="1"/>
</dbReference>
<dbReference type="Proteomes" id="UP001239680">
    <property type="component" value="Unassembled WGS sequence"/>
</dbReference>
<feature type="region of interest" description="Disordered" evidence="3">
    <location>
        <begin position="1"/>
        <end position="26"/>
    </location>
</feature>
<dbReference type="InterPro" id="IPR050445">
    <property type="entry name" value="Bact_polysacc_biosynth/exp"/>
</dbReference>
<sequence>MTSGSEAGDGSNASSRARAGHVSVFRTGQRSPQVSITLDQRTGREVFHSNMALARFNPGRVWESLTEITPDPQFLDGNGLFSNPSTSPATATFDILRTRVLQTIAKQKWSRIAITSPTHGCGKSFVAANLALSMARLPSCRTVLLDLELRDPQLARLFGQSDVGALAEFLQGEQPLESQLRRLGANLALGLNGAPVSQASELLHGPDFPQAMSNLRELLEPDLILIDTPPALGSDDVLALAAEVDAAILVVDGKLTTAEDVRACERLFDGRLPLLGTVLNRAQDRATERYAYGQRN</sequence>
<feature type="compositionally biased region" description="Polar residues" evidence="3">
    <location>
        <begin position="1"/>
        <end position="15"/>
    </location>
</feature>
<dbReference type="EC" id="2.7.10.2" evidence="4"/>
<keyword evidence="1" id="KW-0547">Nucleotide-binding</keyword>
<dbReference type="CDD" id="cd05387">
    <property type="entry name" value="BY-kinase"/>
    <property type="match status" value="1"/>
</dbReference>
<dbReference type="InterPro" id="IPR027417">
    <property type="entry name" value="P-loop_NTPase"/>
</dbReference>
<name>A0ABU0VWU8_9RHOB</name>
<keyword evidence="2" id="KW-0067">ATP-binding</keyword>
<evidence type="ECO:0000256" key="1">
    <source>
        <dbReference type="ARBA" id="ARBA00022741"/>
    </source>
</evidence>
<dbReference type="RefSeq" id="WP_306679934.1">
    <property type="nucleotide sequence ID" value="NZ_JAVDBT010000006.1"/>
</dbReference>
<evidence type="ECO:0000256" key="3">
    <source>
        <dbReference type="SAM" id="MobiDB-lite"/>
    </source>
</evidence>
<reference evidence="4 5" key="1">
    <citation type="submission" date="2023-08" db="EMBL/GenBank/DDBJ databases">
        <title>Characterization of two Paracoccaceae strains isolated from Phycosphere and proposal of Xinfangfangia lacusdiani sp. nov.</title>
        <authorList>
            <person name="Deng Y."/>
            <person name="Zhang Y.Q."/>
        </authorList>
    </citation>
    <scope>NUCLEOTIDE SEQUENCE [LARGE SCALE GENOMIC DNA]</scope>
    <source>
        <strain evidence="4 5">CPCC 101601</strain>
    </source>
</reference>
<dbReference type="GO" id="GO:0004715">
    <property type="term" value="F:non-membrane spanning protein tyrosine kinase activity"/>
    <property type="evidence" value="ECO:0007669"/>
    <property type="project" value="UniProtKB-EC"/>
</dbReference>
<protein>
    <submittedName>
        <fullName evidence="4">CpsD/CapB family tyrosine-protein kinase</fullName>
        <ecNumber evidence="4">2.7.10.2</ecNumber>
    </submittedName>
</protein>
<comment type="caution">
    <text evidence="4">The sequence shown here is derived from an EMBL/GenBank/DDBJ whole genome shotgun (WGS) entry which is preliminary data.</text>
</comment>
<gene>
    <name evidence="4" type="ORF">Q9295_07600</name>
</gene>
<dbReference type="InterPro" id="IPR005702">
    <property type="entry name" value="Wzc-like_C"/>
</dbReference>
<organism evidence="4 5">
    <name type="scientific">Pseudogemmobacter lacusdianii</name>
    <dbReference type="NCBI Taxonomy" id="3069608"/>
    <lineage>
        <taxon>Bacteria</taxon>
        <taxon>Pseudomonadati</taxon>
        <taxon>Pseudomonadota</taxon>
        <taxon>Alphaproteobacteria</taxon>
        <taxon>Rhodobacterales</taxon>
        <taxon>Paracoccaceae</taxon>
        <taxon>Pseudogemmobacter</taxon>
    </lineage>
</organism>
<keyword evidence="4" id="KW-0418">Kinase</keyword>
<evidence type="ECO:0000256" key="2">
    <source>
        <dbReference type="ARBA" id="ARBA00022840"/>
    </source>
</evidence>
<keyword evidence="4" id="KW-0808">Transferase</keyword>
<dbReference type="InterPro" id="IPR033756">
    <property type="entry name" value="YlxH/NBP35"/>
</dbReference>
<evidence type="ECO:0000313" key="4">
    <source>
        <dbReference type="EMBL" id="MDQ2066232.1"/>
    </source>
</evidence>
<evidence type="ECO:0000313" key="5">
    <source>
        <dbReference type="Proteomes" id="UP001239680"/>
    </source>
</evidence>
<accession>A0ABU0VWU8</accession>
<keyword evidence="5" id="KW-1185">Reference proteome</keyword>